<reference evidence="6 7" key="1">
    <citation type="journal article" date="2011" name="Stand. Genomic Sci.">
        <title>High quality draft genome sequence of Segniliparus rugosus CDC 945(T)= (ATCC BAA-974(T)).</title>
        <authorList>
            <person name="Earl A.M."/>
            <person name="Desjardins C.A."/>
            <person name="Fitzgerald M.G."/>
            <person name="Arachchi H.M."/>
            <person name="Zeng Q."/>
            <person name="Mehta T."/>
            <person name="Griggs A."/>
            <person name="Birren B.W."/>
            <person name="Toney N.C."/>
            <person name="Carr J."/>
            <person name="Posey J."/>
            <person name="Butler W.R."/>
        </authorList>
    </citation>
    <scope>NUCLEOTIDE SEQUENCE [LARGE SCALE GENOMIC DNA]</scope>
    <source>
        <strain evidence="7">ATCC BAA-974 / DSM 45345 / CCUG 50838 / CIP 108380 / JCM 13579 / CDC 945</strain>
    </source>
</reference>
<keyword evidence="7" id="KW-1185">Reference proteome</keyword>
<dbReference type="PANTHER" id="PTHR42847:SF4">
    <property type="entry name" value="ALKANESULFONATE MONOOXYGENASE-RELATED"/>
    <property type="match status" value="1"/>
</dbReference>
<keyword evidence="2" id="KW-0288">FMN</keyword>
<keyword evidence="3" id="KW-0560">Oxidoreductase</keyword>
<dbReference type="SUPFAM" id="SSF51679">
    <property type="entry name" value="Bacterial luciferase-like"/>
    <property type="match status" value="1"/>
</dbReference>
<dbReference type="InterPro" id="IPR019952">
    <property type="entry name" value="F420_OxRdatse_Rv1855c_pred"/>
</dbReference>
<sequence>MRFSVWASTAQSWPDLLDLAQLADSGGWHSFYLADHFMPRTATAIDPGRPTLEATALLAALAAATTRVRLSTMVLSMTYRHPAVLANWASGVDQISGGRLTLGIGAGWQENEHAAYGIALGSPKERVDRFAEGLQVIKGLLTQTATTFDGQYYRLNVAVNEPKPIQENLPILVGASGPRMLGLVAQHADEWNTWSKPGEFRKAAEPLEAACERLGRDPESVRRSTQAWFLLDDEPAHVRAFQARTRDMPGISGSPRQIAEAVAVWKEEGVDEVIVRDDFLGLGHRRADNYEALWEAFAEL</sequence>
<dbReference type="AlphaFoldDB" id="E5XR68"/>
<dbReference type="STRING" id="679197.HMPREF9336_01990"/>
<evidence type="ECO:0000256" key="4">
    <source>
        <dbReference type="ARBA" id="ARBA00023033"/>
    </source>
</evidence>
<dbReference type="RefSeq" id="WP_007469939.1">
    <property type="nucleotide sequence ID" value="NZ_KI391953.1"/>
</dbReference>
<evidence type="ECO:0000256" key="3">
    <source>
        <dbReference type="ARBA" id="ARBA00023002"/>
    </source>
</evidence>
<dbReference type="GO" id="GO:0046306">
    <property type="term" value="P:alkanesulfonate catabolic process"/>
    <property type="evidence" value="ECO:0007669"/>
    <property type="project" value="TreeGrafter"/>
</dbReference>
<accession>E5XR68</accession>
<protein>
    <recommendedName>
        <fullName evidence="5">Luciferase-like domain-containing protein</fullName>
    </recommendedName>
</protein>
<evidence type="ECO:0000259" key="5">
    <source>
        <dbReference type="Pfam" id="PF00296"/>
    </source>
</evidence>
<organism evidence="6 7">
    <name type="scientific">Segniliparus rugosus (strain ATCC BAA-974 / DSM 45345 / CCUG 50838 / CIP 108380 / JCM 13579 / CDC 945)</name>
    <dbReference type="NCBI Taxonomy" id="679197"/>
    <lineage>
        <taxon>Bacteria</taxon>
        <taxon>Bacillati</taxon>
        <taxon>Actinomycetota</taxon>
        <taxon>Actinomycetes</taxon>
        <taxon>Mycobacteriales</taxon>
        <taxon>Segniliparaceae</taxon>
        <taxon>Segniliparus</taxon>
    </lineage>
</organism>
<evidence type="ECO:0000256" key="2">
    <source>
        <dbReference type="ARBA" id="ARBA00022643"/>
    </source>
</evidence>
<dbReference type="GO" id="GO:0008726">
    <property type="term" value="F:alkanesulfonate monooxygenase activity"/>
    <property type="evidence" value="ECO:0007669"/>
    <property type="project" value="TreeGrafter"/>
</dbReference>
<dbReference type="InterPro" id="IPR036661">
    <property type="entry name" value="Luciferase-like_sf"/>
</dbReference>
<dbReference type="InterPro" id="IPR050172">
    <property type="entry name" value="SsuD_RutA_monooxygenase"/>
</dbReference>
<proteinExistence type="predicted"/>
<dbReference type="HOGENOM" id="CLU_027853_6_4_11"/>
<dbReference type="NCBIfam" id="TIGR03560">
    <property type="entry name" value="F420_Rv1855c"/>
    <property type="match status" value="1"/>
</dbReference>
<dbReference type="InterPro" id="IPR011251">
    <property type="entry name" value="Luciferase-like_dom"/>
</dbReference>
<dbReference type="PANTHER" id="PTHR42847">
    <property type="entry name" value="ALKANESULFONATE MONOOXYGENASE"/>
    <property type="match status" value="1"/>
</dbReference>
<keyword evidence="1" id="KW-0285">Flavoprotein</keyword>
<comment type="caution">
    <text evidence="6">The sequence shown here is derived from an EMBL/GenBank/DDBJ whole genome shotgun (WGS) entry which is preliminary data.</text>
</comment>
<evidence type="ECO:0000313" key="6">
    <source>
        <dbReference type="EMBL" id="EFV13161.1"/>
    </source>
</evidence>
<gene>
    <name evidence="6" type="ORF">HMPREF9336_01990</name>
</gene>
<evidence type="ECO:0000313" key="7">
    <source>
        <dbReference type="Proteomes" id="UP000004816"/>
    </source>
</evidence>
<dbReference type="Gene3D" id="3.20.20.30">
    <property type="entry name" value="Luciferase-like domain"/>
    <property type="match status" value="1"/>
</dbReference>
<dbReference type="Proteomes" id="UP000004816">
    <property type="component" value="Unassembled WGS sequence"/>
</dbReference>
<dbReference type="InterPro" id="IPR019921">
    <property type="entry name" value="Lucif-like_OxRdtase_Rv2161c"/>
</dbReference>
<dbReference type="eggNOG" id="COG2141">
    <property type="taxonomic scope" value="Bacteria"/>
</dbReference>
<dbReference type="OrthoDB" id="4029802at2"/>
<dbReference type="EMBL" id="ACZI02000002">
    <property type="protein sequence ID" value="EFV13161.1"/>
    <property type="molecule type" value="Genomic_DNA"/>
</dbReference>
<name>E5XR68_SEGRC</name>
<feature type="domain" description="Luciferase-like" evidence="5">
    <location>
        <begin position="3"/>
        <end position="240"/>
    </location>
</feature>
<keyword evidence="4" id="KW-0503">Monooxygenase</keyword>
<dbReference type="Pfam" id="PF00296">
    <property type="entry name" value="Bac_luciferase"/>
    <property type="match status" value="1"/>
</dbReference>
<evidence type="ECO:0000256" key="1">
    <source>
        <dbReference type="ARBA" id="ARBA00022630"/>
    </source>
</evidence>
<dbReference type="NCBIfam" id="TIGR03619">
    <property type="entry name" value="F420_Rv2161c"/>
    <property type="match status" value="1"/>
</dbReference>